<feature type="compositionally biased region" description="Basic and acidic residues" evidence="1">
    <location>
        <begin position="56"/>
        <end position="65"/>
    </location>
</feature>
<name>A0ABY7MBY5_9BRAD</name>
<evidence type="ECO:0000256" key="1">
    <source>
        <dbReference type="SAM" id="MobiDB-lite"/>
    </source>
</evidence>
<accession>A0ABY7MBY5</accession>
<dbReference type="EMBL" id="CP089391">
    <property type="protein sequence ID" value="WBL75614.1"/>
    <property type="molecule type" value="Genomic_DNA"/>
</dbReference>
<dbReference type="RefSeq" id="WP_270160437.1">
    <property type="nucleotide sequence ID" value="NZ_CP089391.1"/>
</dbReference>
<gene>
    <name evidence="2" type="ORF">I3J27_21515</name>
</gene>
<evidence type="ECO:0000313" key="2">
    <source>
        <dbReference type="EMBL" id="WBL75614.1"/>
    </source>
</evidence>
<feature type="region of interest" description="Disordered" evidence="1">
    <location>
        <begin position="56"/>
        <end position="84"/>
    </location>
</feature>
<dbReference type="Proteomes" id="UP001179614">
    <property type="component" value="Chromosome"/>
</dbReference>
<proteinExistence type="predicted"/>
<protein>
    <recommendedName>
        <fullName evidence="4">Terminase small subunit</fullName>
    </recommendedName>
</protein>
<keyword evidence="3" id="KW-1185">Reference proteome</keyword>
<reference evidence="2" key="1">
    <citation type="submission" date="2021-12" db="EMBL/GenBank/DDBJ databases">
        <title>Bradyrhizobium xenonodulans sp. nov.</title>
        <authorList>
            <person name="Claassens R."/>
            <person name="Venter S.N."/>
            <person name="Beukes C.W."/>
            <person name="Stepkowski T."/>
            <person name="Steenkamp E.T."/>
        </authorList>
    </citation>
    <scope>NUCLEOTIDE SEQUENCE</scope>
    <source>
        <strain evidence="2">14AB</strain>
    </source>
</reference>
<organism evidence="2 3">
    <name type="scientific">Bradyrhizobium xenonodulans</name>
    <dbReference type="NCBI Taxonomy" id="2736875"/>
    <lineage>
        <taxon>Bacteria</taxon>
        <taxon>Pseudomonadati</taxon>
        <taxon>Pseudomonadota</taxon>
        <taxon>Alphaproteobacteria</taxon>
        <taxon>Hyphomicrobiales</taxon>
        <taxon>Nitrobacteraceae</taxon>
        <taxon>Bradyrhizobium</taxon>
    </lineage>
</organism>
<evidence type="ECO:0008006" key="4">
    <source>
        <dbReference type="Google" id="ProtNLM"/>
    </source>
</evidence>
<evidence type="ECO:0000313" key="3">
    <source>
        <dbReference type="Proteomes" id="UP001179614"/>
    </source>
</evidence>
<sequence length="198" mass="21620">MDQLMTQAEYARHRGVSRPAITKLISAGKIPASAFKIGADGKRMIDPAAADFALGETRERIRSEEPADVNDDVDPTFGSRAGSGAAQDSSVQYLTKFRAQTEFYRGRTAELEYEQRVGKLLKTDDVTRSMEKCAAVIVRELEGLPNFADDVAAALARDGIPGVRQALKNMARNIRAALEQNMRIVAAEDETGKEEVTS</sequence>